<dbReference type="SUPFAM" id="SSF100895">
    <property type="entry name" value="Kazal-type serine protease inhibitors"/>
    <property type="match status" value="1"/>
</dbReference>
<feature type="compositionally biased region" description="Basic and acidic residues" evidence="9">
    <location>
        <begin position="89"/>
        <end position="107"/>
    </location>
</feature>
<feature type="transmembrane region" description="Helical" evidence="8">
    <location>
        <begin position="303"/>
        <end position="330"/>
    </location>
</feature>
<dbReference type="InterPro" id="IPR036259">
    <property type="entry name" value="MFS_trans_sf"/>
</dbReference>
<evidence type="ECO:0000256" key="4">
    <source>
        <dbReference type="ARBA" id="ARBA00022692"/>
    </source>
</evidence>
<evidence type="ECO:0000256" key="9">
    <source>
        <dbReference type="SAM" id="MobiDB-lite"/>
    </source>
</evidence>
<evidence type="ECO:0000256" key="3">
    <source>
        <dbReference type="ARBA" id="ARBA00022475"/>
    </source>
</evidence>
<name>B3RLL2_TRIAD</name>
<feature type="transmembrane region" description="Helical" evidence="8">
    <location>
        <begin position="176"/>
        <end position="193"/>
    </location>
</feature>
<evidence type="ECO:0000256" key="6">
    <source>
        <dbReference type="ARBA" id="ARBA00023136"/>
    </source>
</evidence>
<dbReference type="PANTHER" id="PTHR11388:SF100">
    <property type="entry name" value="SOLUTE CARRIER ORGANIC ANION TRANSPORTER FAMILY MEMBER 4A1"/>
    <property type="match status" value="1"/>
</dbReference>
<dbReference type="PANTHER" id="PTHR11388">
    <property type="entry name" value="ORGANIC ANION TRANSPORTER"/>
    <property type="match status" value="1"/>
</dbReference>
<evidence type="ECO:0000256" key="2">
    <source>
        <dbReference type="ARBA" id="ARBA00009657"/>
    </source>
</evidence>
<dbReference type="EMBL" id="DS985241">
    <property type="protein sequence ID" value="EDV28800.1"/>
    <property type="molecule type" value="Genomic_DNA"/>
</dbReference>
<evidence type="ECO:0000256" key="8">
    <source>
        <dbReference type="RuleBase" id="RU362056"/>
    </source>
</evidence>
<keyword evidence="7" id="KW-1015">Disulfide bond</keyword>
<feature type="transmembrane region" description="Helical" evidence="8">
    <location>
        <begin position="244"/>
        <end position="265"/>
    </location>
</feature>
<evidence type="ECO:0000313" key="12">
    <source>
        <dbReference type="Proteomes" id="UP000009022"/>
    </source>
</evidence>
<dbReference type="OMA" id="VANETCQ"/>
<dbReference type="SUPFAM" id="SSF103473">
    <property type="entry name" value="MFS general substrate transporter"/>
    <property type="match status" value="1"/>
</dbReference>
<comment type="similarity">
    <text evidence="2 8">Belongs to the organo anion transporter (TC 2.A.60) family.</text>
</comment>
<dbReference type="Pfam" id="PF03137">
    <property type="entry name" value="OATP"/>
    <property type="match status" value="1"/>
</dbReference>
<evidence type="ECO:0000256" key="1">
    <source>
        <dbReference type="ARBA" id="ARBA00004651"/>
    </source>
</evidence>
<sequence>MKDVLESSNSDKFNTDITNQPEFDKVANETCQQVYHQSQSLPKTDINGIVNIDGIYHHLYEKNESMVCHGDHNGSSDNSHQSDDYNPGKNDDNNPGKNDDFHRNNNHDVLKYNCNEENQADESDKVDKCHDHNRHQQNTDNHYPQNGKLKVKLRQSKCGYFNYQPAWLQQFNSPKYFLFFLCTTILLAHMQAHGIKATIVPSLEKRYNMTSTYLGSIMSVNDAIGGVCGPLLTFVIAQRYKNKWIGWSIVITGLGFLTFALPHFLAPLYHYSTSEITNSLCSNSNNFTHTKSNCSTSDSSSHWVYTFLFVIAQSAVGCGLTIQYCLGIAYLDENVKPTVSPLFIAIINMMSVIGTSGGLFLGGIMNNIYINWPTITTDLLPSDVKWIGAWWLSYLGTGSALLLFAPLFFAFPHHLSTYKDSKRARRRCQSAEISNNDKSYETTIGQLLTVTRQLVCNSLFMLPTIGLTLEKITIGGLITFLPKYVQSQTGLSIFVSSIAGGGAVIIGSSVGQFLGGYLTKRWKLQGSAISKFCAYACFINFLTSGVLLIQCGNIPIIGIGSNNNSNNYQPNSLNLSTTYSSAYATATQCSTGCNCQNIQFSPICGSDGLVYASPCNAGCRTKSINSRNEVDCDAIYPLFIGVFISSFASFIVVSPTISIILRNIPENQRAYGIALRGFFTKIFGNIIGTITIGGIIDFSCSLWNTNCSDSKFCWQYDNVKMSLYLFACVAILKFLKLLTFILLWHVHSKEEKVARGRGKNDLPMTPSMSSFADCDINTVEIGNSYVTAF</sequence>
<dbReference type="KEGG" id="tad:TRIADDRAFT_52042"/>
<dbReference type="InterPro" id="IPR004156">
    <property type="entry name" value="OATP"/>
</dbReference>
<feature type="transmembrane region" description="Helical" evidence="8">
    <location>
        <begin position="493"/>
        <end position="511"/>
    </location>
</feature>
<feature type="domain" description="Kazal-like" evidence="10">
    <location>
        <begin position="583"/>
        <end position="634"/>
    </location>
</feature>
<feature type="region of interest" description="Disordered" evidence="9">
    <location>
        <begin position="67"/>
        <end position="107"/>
    </location>
</feature>
<gene>
    <name evidence="11" type="ORF">TRIADDRAFT_52042</name>
</gene>
<dbReference type="NCBIfam" id="TIGR00805">
    <property type="entry name" value="oat"/>
    <property type="match status" value="1"/>
</dbReference>
<feature type="region of interest" description="Disordered" evidence="9">
    <location>
        <begin position="1"/>
        <end position="21"/>
    </location>
</feature>
<dbReference type="Proteomes" id="UP000009022">
    <property type="component" value="Unassembled WGS sequence"/>
</dbReference>
<organism evidence="11 12">
    <name type="scientific">Trichoplax adhaerens</name>
    <name type="common">Trichoplax reptans</name>
    <dbReference type="NCBI Taxonomy" id="10228"/>
    <lineage>
        <taxon>Eukaryota</taxon>
        <taxon>Metazoa</taxon>
        <taxon>Placozoa</taxon>
        <taxon>Uniplacotomia</taxon>
        <taxon>Trichoplacea</taxon>
        <taxon>Trichoplacidae</taxon>
        <taxon>Trichoplax</taxon>
    </lineage>
</organism>
<keyword evidence="8" id="KW-0813">Transport</keyword>
<dbReference type="CTD" id="6749217"/>
<comment type="subcellular location">
    <subcellularLocation>
        <location evidence="1 8">Cell membrane</location>
        <topology evidence="1 8">Multi-pass membrane protein</topology>
    </subcellularLocation>
</comment>
<reference evidence="11 12" key="1">
    <citation type="journal article" date="2008" name="Nature">
        <title>The Trichoplax genome and the nature of placozoans.</title>
        <authorList>
            <person name="Srivastava M."/>
            <person name="Begovic E."/>
            <person name="Chapman J."/>
            <person name="Putnam N.H."/>
            <person name="Hellsten U."/>
            <person name="Kawashima T."/>
            <person name="Kuo A."/>
            <person name="Mitros T."/>
            <person name="Salamov A."/>
            <person name="Carpenter M.L."/>
            <person name="Signorovitch A.Y."/>
            <person name="Moreno M.A."/>
            <person name="Kamm K."/>
            <person name="Grimwood J."/>
            <person name="Schmutz J."/>
            <person name="Shapiro H."/>
            <person name="Grigoriev I.V."/>
            <person name="Buss L.W."/>
            <person name="Schierwater B."/>
            <person name="Dellaporta S.L."/>
            <person name="Rokhsar D.S."/>
        </authorList>
    </citation>
    <scope>NUCLEOTIDE SEQUENCE [LARGE SCALE GENOMIC DNA]</scope>
    <source>
        <strain evidence="11 12">Grell-BS-1999</strain>
    </source>
</reference>
<dbReference type="GO" id="GO:0006811">
    <property type="term" value="P:monoatomic ion transport"/>
    <property type="evidence" value="ECO:0007669"/>
    <property type="project" value="UniProtKB-KW"/>
</dbReference>
<keyword evidence="12" id="KW-1185">Reference proteome</keyword>
<keyword evidence="6 8" id="KW-0472">Membrane</keyword>
<dbReference type="HOGENOM" id="CLU_008954_1_2_1"/>
<evidence type="ECO:0000256" key="7">
    <source>
        <dbReference type="ARBA" id="ARBA00023157"/>
    </source>
</evidence>
<proteinExistence type="inferred from homology"/>
<evidence type="ECO:0000313" key="11">
    <source>
        <dbReference type="EMBL" id="EDV28800.1"/>
    </source>
</evidence>
<accession>B3RLL2</accession>
<keyword evidence="5 8" id="KW-1133">Transmembrane helix</keyword>
<dbReference type="InParanoid" id="B3RLL2"/>
<feature type="transmembrane region" description="Helical" evidence="8">
    <location>
        <begin position="459"/>
        <end position="481"/>
    </location>
</feature>
<feature type="transmembrane region" description="Helical" evidence="8">
    <location>
        <begin position="724"/>
        <end position="746"/>
    </location>
</feature>
<dbReference type="eggNOG" id="KOG3626">
    <property type="taxonomic scope" value="Eukaryota"/>
</dbReference>
<dbReference type="GO" id="GO:0055085">
    <property type="term" value="P:transmembrane transport"/>
    <property type="evidence" value="ECO:0007669"/>
    <property type="project" value="InterPro"/>
</dbReference>
<dbReference type="GO" id="GO:0005886">
    <property type="term" value="C:plasma membrane"/>
    <property type="evidence" value="ECO:0007669"/>
    <property type="project" value="UniProtKB-SubCell"/>
</dbReference>
<dbReference type="InterPro" id="IPR036058">
    <property type="entry name" value="Kazal_dom_sf"/>
</dbReference>
<keyword evidence="8" id="KW-0406">Ion transport</keyword>
<evidence type="ECO:0000256" key="5">
    <source>
        <dbReference type="ARBA" id="ARBA00022989"/>
    </source>
</evidence>
<protein>
    <recommendedName>
        <fullName evidence="8">Solute carrier organic anion transporter family member</fullName>
    </recommendedName>
</protein>
<dbReference type="PhylomeDB" id="B3RLL2"/>
<dbReference type="Gene3D" id="1.20.1250.20">
    <property type="entry name" value="MFS general substrate transporter like domains"/>
    <property type="match status" value="1"/>
</dbReference>
<dbReference type="Pfam" id="PF07648">
    <property type="entry name" value="Kazal_2"/>
    <property type="match status" value="1"/>
</dbReference>
<dbReference type="CDD" id="cd17336">
    <property type="entry name" value="MFS_SLCO_OATP"/>
    <property type="match status" value="1"/>
</dbReference>
<dbReference type="AlphaFoldDB" id="B3RLL2"/>
<dbReference type="InterPro" id="IPR002350">
    <property type="entry name" value="Kazal_dom"/>
</dbReference>
<keyword evidence="4 8" id="KW-0812">Transmembrane</keyword>
<feature type="transmembrane region" description="Helical" evidence="8">
    <location>
        <begin position="682"/>
        <end position="704"/>
    </location>
</feature>
<dbReference type="GeneID" id="6749217"/>
<feature type="transmembrane region" description="Helical" evidence="8">
    <location>
        <begin position="532"/>
        <end position="557"/>
    </location>
</feature>
<dbReference type="OrthoDB" id="5062115at2759"/>
<feature type="region of interest" description="Disordered" evidence="9">
    <location>
        <begin position="121"/>
        <end position="145"/>
    </location>
</feature>
<dbReference type="RefSeq" id="XP_002108002.1">
    <property type="nucleotide sequence ID" value="XM_002107966.1"/>
</dbReference>
<feature type="transmembrane region" description="Helical" evidence="8">
    <location>
        <begin position="213"/>
        <end position="237"/>
    </location>
</feature>
<dbReference type="PROSITE" id="PS51465">
    <property type="entry name" value="KAZAL_2"/>
    <property type="match status" value="1"/>
</dbReference>
<feature type="transmembrane region" description="Helical" evidence="8">
    <location>
        <begin position="635"/>
        <end position="661"/>
    </location>
</feature>
<keyword evidence="3" id="KW-1003">Cell membrane</keyword>
<feature type="transmembrane region" description="Helical" evidence="8">
    <location>
        <begin position="342"/>
        <end position="369"/>
    </location>
</feature>
<evidence type="ECO:0000259" key="10">
    <source>
        <dbReference type="PROSITE" id="PS51465"/>
    </source>
</evidence>
<feature type="transmembrane region" description="Helical" evidence="8">
    <location>
        <begin position="389"/>
        <end position="411"/>
    </location>
</feature>